<keyword evidence="1" id="KW-0472">Membrane</keyword>
<keyword evidence="1" id="KW-0812">Transmembrane</keyword>
<feature type="transmembrane region" description="Helical" evidence="1">
    <location>
        <begin position="83"/>
        <end position="105"/>
    </location>
</feature>
<dbReference type="RefSeq" id="WP_166033339.1">
    <property type="nucleotide sequence ID" value="NZ_CP049887.1"/>
</dbReference>
<sequence>MMLLFMALILYLFSSSLYEYPKKIDCYEGYRTKKSMENQENWEKAQKLMVTAYRNTRRALLWIGLMILLIELIFYFIFKIDLFLPLVILESVIIIGTCFYVHWYVERRI</sequence>
<evidence type="ECO:0000313" key="2">
    <source>
        <dbReference type="EMBL" id="QIL47227.1"/>
    </source>
</evidence>
<evidence type="ECO:0000313" key="3">
    <source>
        <dbReference type="Proteomes" id="UP000501747"/>
    </source>
</evidence>
<gene>
    <name evidence="2" type="ORF">G7082_01120</name>
</gene>
<dbReference type="AlphaFoldDB" id="A0A6G8AQF9"/>
<keyword evidence="3" id="KW-1185">Reference proteome</keyword>
<organism evidence="2 3">
    <name type="scientific">Vagococcus hydrophili</name>
    <dbReference type="NCBI Taxonomy" id="2714947"/>
    <lineage>
        <taxon>Bacteria</taxon>
        <taxon>Bacillati</taxon>
        <taxon>Bacillota</taxon>
        <taxon>Bacilli</taxon>
        <taxon>Lactobacillales</taxon>
        <taxon>Enterococcaceae</taxon>
        <taxon>Vagococcus</taxon>
    </lineage>
</organism>
<dbReference type="Proteomes" id="UP000501747">
    <property type="component" value="Chromosome"/>
</dbReference>
<dbReference type="Pfam" id="PF13630">
    <property type="entry name" value="SdpI"/>
    <property type="match status" value="1"/>
</dbReference>
<proteinExistence type="predicted"/>
<dbReference type="EMBL" id="CP049887">
    <property type="protein sequence ID" value="QIL47227.1"/>
    <property type="molecule type" value="Genomic_DNA"/>
</dbReference>
<accession>A0A6G8AQF9</accession>
<dbReference type="KEGG" id="vhy:G7082_01120"/>
<reference evidence="2 3" key="1">
    <citation type="submission" date="2020-03" db="EMBL/GenBank/DDBJ databases">
        <title>Vagococcus sp. nov., isolated from beetles.</title>
        <authorList>
            <person name="Hyun D.-W."/>
            <person name="Bae J.-W."/>
        </authorList>
    </citation>
    <scope>NUCLEOTIDE SEQUENCE [LARGE SCALE GENOMIC DNA]</scope>
    <source>
        <strain evidence="2 3">HDW17B</strain>
    </source>
</reference>
<protein>
    <submittedName>
        <fullName evidence="2">SdpI family protein</fullName>
    </submittedName>
</protein>
<feature type="transmembrane region" description="Helical" evidence="1">
    <location>
        <begin position="59"/>
        <end position="78"/>
    </location>
</feature>
<evidence type="ECO:0000256" key="1">
    <source>
        <dbReference type="SAM" id="Phobius"/>
    </source>
</evidence>
<dbReference type="InterPro" id="IPR025962">
    <property type="entry name" value="SdpI/YhfL"/>
</dbReference>
<name>A0A6G8AQF9_9ENTE</name>
<keyword evidence="1" id="KW-1133">Transmembrane helix</keyword>